<dbReference type="InterPro" id="IPR008979">
    <property type="entry name" value="Galactose-bd-like_sf"/>
</dbReference>
<proteinExistence type="predicted"/>
<dbReference type="InterPro" id="IPR005887">
    <property type="entry name" value="GH92_a_mannosidase_put"/>
</dbReference>
<dbReference type="InterPro" id="IPR050883">
    <property type="entry name" value="PNGase"/>
</dbReference>
<dbReference type="Proteomes" id="UP000198224">
    <property type="component" value="Chromosome I"/>
</dbReference>
<dbReference type="SUPFAM" id="SSF49785">
    <property type="entry name" value="Galactose-binding domain-like"/>
    <property type="match status" value="2"/>
</dbReference>
<dbReference type="GO" id="GO:0030246">
    <property type="term" value="F:carbohydrate binding"/>
    <property type="evidence" value="ECO:0007669"/>
    <property type="project" value="InterPro"/>
</dbReference>
<feature type="signal peptide" evidence="2">
    <location>
        <begin position="1"/>
        <end position="33"/>
    </location>
</feature>
<dbReference type="GO" id="GO:0005829">
    <property type="term" value="C:cytosol"/>
    <property type="evidence" value="ECO:0007669"/>
    <property type="project" value="TreeGrafter"/>
</dbReference>
<feature type="chain" id="PRO_5008708169" evidence="2">
    <location>
        <begin position="34"/>
        <end position="1052"/>
    </location>
</feature>
<keyword evidence="2" id="KW-0732">Signal</keyword>
<evidence type="ECO:0000259" key="3">
    <source>
        <dbReference type="PROSITE" id="PS50022"/>
    </source>
</evidence>
<dbReference type="Gene3D" id="2.60.120.260">
    <property type="entry name" value="Galactose-binding domain-like"/>
    <property type="match status" value="2"/>
</dbReference>
<dbReference type="Pfam" id="PF07971">
    <property type="entry name" value="Glyco_hydro_92"/>
    <property type="match status" value="1"/>
</dbReference>
<dbReference type="GO" id="GO:0005975">
    <property type="term" value="P:carbohydrate metabolic process"/>
    <property type="evidence" value="ECO:0007669"/>
    <property type="project" value="InterPro"/>
</dbReference>
<evidence type="ECO:0000256" key="1">
    <source>
        <dbReference type="SAM" id="MobiDB-lite"/>
    </source>
</evidence>
<feature type="domain" description="F5/8 type C" evidence="3">
    <location>
        <begin position="904"/>
        <end position="1051"/>
    </location>
</feature>
<dbReference type="SUPFAM" id="SSF48208">
    <property type="entry name" value="Six-hairpin glycosidases"/>
    <property type="match status" value="1"/>
</dbReference>
<sequence length="1052" mass="111142">MPPVRKQPTTAAIVVGVLLAAGLIATPAATVTAAPSLAAAIPLTQHVDPFIGTGMSNAPDPVPGGAGGATVPGPVMPFGMVQFSPDTPLASPSGYRHSDTTVEEFSLTHFNGAGCANNEDIGILPITGNLTTSPGTTWTSYAGKYSKANEAASPGYYRTVLDNYGATQVELSSTRRSAAMRLTYPSTRSAQILLNTSRNATGSRSGSVAISGRTVTGTFTGGGFCHSTKTHQIFYRMEFDRTPTAFGTWLEGTVSPGSASANGVRSGGYLTFDTTTNRTVQVKVGISFVSLAGAQANLAAEQPGFAFDTVRANAVSEWNLSLNRIQVTGGTSADLRKFYTALYHVLVNPNLASDVDGRYRGFDNQIHSAGHPVYQNFAGWDIYRSWAALIALIAPDEASDMAKSMVLAGQQGGLLPKWSQNHNEHAVMMGDPGPIVVSSMHAFGARGFDTAAALTIMDRSSYGGTMQGIPLRARQEGYVARQYVHENAADSLEYSASDFAVAQFARAVGDTARYNAYIRRSQWWRNLYHPAFGYLQDRAEDGSWPAPLDPISQTGYAEGNATQYTWMVPYNYRALIELMGGRQTAIQRLDHHFTQLNGGLSRPYFYIGNEPEHGVPWIYHFAGVPAKTSAVVRRVMTESFTNDPGGLPGNDDLGATSAWLVWAALGMYPTTPGSDTLALHGPSFPSILIDRPTGDIRIDAANAGTGSPYVQGVSVDGAVTSRPWLRYADIGAGATLSYTMGPNPSTWGTDPDDAPPSIDDGFSPPPAPDLGPNLAAGGLATGSTPCSTGEGPAMAFDGKLGTKWCTLATDSKVLQVDLGSTQDVTGFVLKNAALGGESTNLNTQTYRIETSTDGAGWATAVQQSEQLRNSRTYHPIVATPARHVRLTITSANNVGGAAARIPEFEVYGVGGPTNLAGGGTATASPSCTVNEGPPKAINGTVDGGITDKWCSSGTDKWLSLDLGAASPLTAIIVRHAAAGAETPAWNTRDYDLRVSEDGDTWTTLAQVRGNTASVTRHDIAVSGRYVRLDVLVPAQNNDAAARIFELEVYGIR</sequence>
<dbReference type="NCBIfam" id="TIGR01180">
    <property type="entry name" value="aman2_put"/>
    <property type="match status" value="1"/>
</dbReference>
<dbReference type="EMBL" id="LT607409">
    <property type="protein sequence ID" value="SCF08711.1"/>
    <property type="molecule type" value="Genomic_DNA"/>
</dbReference>
<dbReference type="Gene3D" id="2.70.98.10">
    <property type="match status" value="1"/>
</dbReference>
<dbReference type="AlphaFoldDB" id="A0A1C4XKM3"/>
<dbReference type="PANTHER" id="PTHR12143">
    <property type="entry name" value="PEPTIDE N-GLYCANASE PNGASE -RELATED"/>
    <property type="match status" value="1"/>
</dbReference>
<dbReference type="Pfam" id="PF00754">
    <property type="entry name" value="F5_F8_type_C"/>
    <property type="match status" value="2"/>
</dbReference>
<dbReference type="Gene3D" id="1.20.1050.60">
    <property type="entry name" value="alpha-1,2-mannosidase"/>
    <property type="match status" value="1"/>
</dbReference>
<feature type="region of interest" description="Disordered" evidence="1">
    <location>
        <begin position="742"/>
        <end position="772"/>
    </location>
</feature>
<dbReference type="Gene3D" id="3.30.2080.10">
    <property type="entry name" value="GH92 mannosidase domain"/>
    <property type="match status" value="1"/>
</dbReference>
<dbReference type="PANTHER" id="PTHR12143:SF39">
    <property type="entry name" value="SECRETED PROTEIN"/>
    <property type="match status" value="1"/>
</dbReference>
<dbReference type="InterPro" id="IPR008928">
    <property type="entry name" value="6-hairpin_glycosidase_sf"/>
</dbReference>
<dbReference type="PROSITE" id="PS50022">
    <property type="entry name" value="FA58C_3"/>
    <property type="match status" value="2"/>
</dbReference>
<dbReference type="Pfam" id="PF17678">
    <property type="entry name" value="Glyco_hydro_92N"/>
    <property type="match status" value="1"/>
</dbReference>
<keyword evidence="5" id="KW-1185">Reference proteome</keyword>
<dbReference type="InterPro" id="IPR012939">
    <property type="entry name" value="Glyco_hydro_92"/>
</dbReference>
<dbReference type="Gene3D" id="1.20.1610.10">
    <property type="entry name" value="alpha-1,2-mannosidases domains"/>
    <property type="match status" value="1"/>
</dbReference>
<evidence type="ECO:0000313" key="5">
    <source>
        <dbReference type="Proteomes" id="UP000198224"/>
    </source>
</evidence>
<gene>
    <name evidence="4" type="ORF">GA0070612_3676</name>
</gene>
<feature type="domain" description="F5/8 type C" evidence="3">
    <location>
        <begin position="755"/>
        <end position="901"/>
    </location>
</feature>
<dbReference type="GO" id="GO:0006516">
    <property type="term" value="P:glycoprotein catabolic process"/>
    <property type="evidence" value="ECO:0007669"/>
    <property type="project" value="TreeGrafter"/>
</dbReference>
<dbReference type="InterPro" id="IPR000421">
    <property type="entry name" value="FA58C"/>
</dbReference>
<reference evidence="5" key="1">
    <citation type="submission" date="2016-06" db="EMBL/GenBank/DDBJ databases">
        <authorList>
            <person name="Varghese N."/>
            <person name="Submissions Spin"/>
        </authorList>
    </citation>
    <scope>NUCLEOTIDE SEQUENCE [LARGE SCALE GENOMIC DNA]</scope>
    <source>
        <strain evidence="5">DSM 45160</strain>
    </source>
</reference>
<dbReference type="InterPro" id="IPR014718">
    <property type="entry name" value="GH-type_carb-bd"/>
</dbReference>
<dbReference type="InterPro" id="IPR041371">
    <property type="entry name" value="GH92_N"/>
</dbReference>
<accession>A0A1C4XKM3</accession>
<dbReference type="GO" id="GO:0000224">
    <property type="term" value="F:peptide-N4-(N-acetyl-beta-glucosaminyl)asparagine amidase activity"/>
    <property type="evidence" value="ECO:0007669"/>
    <property type="project" value="TreeGrafter"/>
</dbReference>
<name>A0A1C4XKM3_9ACTN</name>
<evidence type="ECO:0000256" key="2">
    <source>
        <dbReference type="SAM" id="SignalP"/>
    </source>
</evidence>
<evidence type="ECO:0000313" key="4">
    <source>
        <dbReference type="EMBL" id="SCF08711.1"/>
    </source>
</evidence>
<organism evidence="4 5">
    <name type="scientific">Micromonospora chokoriensis</name>
    <dbReference type="NCBI Taxonomy" id="356851"/>
    <lineage>
        <taxon>Bacteria</taxon>
        <taxon>Bacillati</taxon>
        <taxon>Actinomycetota</taxon>
        <taxon>Actinomycetes</taxon>
        <taxon>Micromonosporales</taxon>
        <taxon>Micromonosporaceae</taxon>
        <taxon>Micromonospora</taxon>
    </lineage>
</organism>
<protein>
    <submittedName>
        <fullName evidence="4">Alpha-1,2-mannosidase, putative</fullName>
    </submittedName>
</protein>